<accession>A0AAV6LV17</accession>
<keyword evidence="5" id="KW-1185">Reference proteome</keyword>
<dbReference type="PROSITE" id="PS50081">
    <property type="entry name" value="ZF_DAG_PE_2"/>
    <property type="match status" value="1"/>
</dbReference>
<gene>
    <name evidence="4" type="ORF">SDJN03_29882</name>
</gene>
<protein>
    <recommendedName>
        <fullName evidence="3">Phorbol-ester/DAG-type domain-containing protein</fullName>
    </recommendedName>
</protein>
<feature type="domain" description="Phorbol-ester/DAG-type" evidence="3">
    <location>
        <begin position="36"/>
        <end position="90"/>
    </location>
</feature>
<feature type="non-terminal residue" evidence="4">
    <location>
        <position position="1"/>
    </location>
</feature>
<comment type="caution">
    <text evidence="4">The sequence shown here is derived from an EMBL/GenBank/DDBJ whole genome shotgun (WGS) entry which is preliminary data.</text>
</comment>
<dbReference type="PANTHER" id="PTHR46477:SF17">
    <property type="entry name" value="PHORBOL-ESTER_DAG-TYPE DOMAIN-CONTAINING PROTEIN"/>
    <property type="match status" value="1"/>
</dbReference>
<dbReference type="Pfam" id="PF03107">
    <property type="entry name" value="C1_2"/>
    <property type="match status" value="1"/>
</dbReference>
<name>A0AAV6LV17_9ROSI</name>
<keyword evidence="1" id="KW-0677">Repeat</keyword>
<reference evidence="4 5" key="1">
    <citation type="journal article" date="2021" name="Hortic Res">
        <title>The domestication of Cucurbita argyrosperma as revealed by the genome of its wild relative.</title>
        <authorList>
            <person name="Barrera-Redondo J."/>
            <person name="Sanchez-de la Vega G."/>
            <person name="Aguirre-Liguori J.A."/>
            <person name="Castellanos-Morales G."/>
            <person name="Gutierrez-Guerrero Y.T."/>
            <person name="Aguirre-Dugua X."/>
            <person name="Aguirre-Planter E."/>
            <person name="Tenaillon M.I."/>
            <person name="Lira-Saade R."/>
            <person name="Eguiarte L.E."/>
        </authorList>
    </citation>
    <scope>NUCLEOTIDE SEQUENCE [LARGE SCALE GENOMIC DNA]</scope>
    <source>
        <strain evidence="4">JBR-2021</strain>
    </source>
</reference>
<evidence type="ECO:0000259" key="3">
    <source>
        <dbReference type="PROSITE" id="PS50081"/>
    </source>
</evidence>
<evidence type="ECO:0000256" key="2">
    <source>
        <dbReference type="SAM" id="MobiDB-lite"/>
    </source>
</evidence>
<feature type="compositionally biased region" description="Low complexity" evidence="2">
    <location>
        <begin position="8"/>
        <end position="20"/>
    </location>
</feature>
<evidence type="ECO:0000256" key="1">
    <source>
        <dbReference type="ARBA" id="ARBA00022737"/>
    </source>
</evidence>
<evidence type="ECO:0000313" key="5">
    <source>
        <dbReference type="Proteomes" id="UP000685013"/>
    </source>
</evidence>
<proteinExistence type="predicted"/>
<feature type="region of interest" description="Disordered" evidence="2">
    <location>
        <begin position="1"/>
        <end position="20"/>
    </location>
</feature>
<evidence type="ECO:0000313" key="4">
    <source>
        <dbReference type="EMBL" id="KAG6570967.1"/>
    </source>
</evidence>
<dbReference type="EMBL" id="JAGKQH010000020">
    <property type="protein sequence ID" value="KAG6570967.1"/>
    <property type="molecule type" value="Genomic_DNA"/>
</dbReference>
<organism evidence="4 5">
    <name type="scientific">Cucurbita argyrosperma subsp. sororia</name>
    <dbReference type="NCBI Taxonomy" id="37648"/>
    <lineage>
        <taxon>Eukaryota</taxon>
        <taxon>Viridiplantae</taxon>
        <taxon>Streptophyta</taxon>
        <taxon>Embryophyta</taxon>
        <taxon>Tracheophyta</taxon>
        <taxon>Spermatophyta</taxon>
        <taxon>Magnoliopsida</taxon>
        <taxon>eudicotyledons</taxon>
        <taxon>Gunneridae</taxon>
        <taxon>Pentapetalae</taxon>
        <taxon>rosids</taxon>
        <taxon>fabids</taxon>
        <taxon>Cucurbitales</taxon>
        <taxon>Cucurbitaceae</taxon>
        <taxon>Cucurbiteae</taxon>
        <taxon>Cucurbita</taxon>
    </lineage>
</organism>
<dbReference type="PANTHER" id="PTHR46477">
    <property type="entry name" value="CYSTEINE/HISTIDINE-RICH C1 DOMAIN FAMILY PROTEIN"/>
    <property type="match status" value="1"/>
</dbReference>
<sequence length="261" mass="28980">MLAPPNSPSYKHNSNNNNNINNMKIEKELTHPIHPRHKLRLEYTETPYNCDGCKEAGIGYKYKCHQCAFTLHKACAIATPRTTHPFYQKCEFKLYYHPPGKCKRVCDACRTYVHGFVYHCDSCDFDLHPCCANLPQVLDDGKRDLYLCSKLSSSCHGCGGTGLGWSYRSQCGAYNLHLSCVKEMLVESWLAVYLNVDKNRVRQMVTSIPRLKGSLQNRPVVRGSVGKYGQMAGAAARAVVSAVLGDPTAMVAAVVSGIVSK</sequence>
<dbReference type="AlphaFoldDB" id="A0AAV6LV17"/>
<dbReference type="InterPro" id="IPR004146">
    <property type="entry name" value="DC1"/>
</dbReference>
<dbReference type="Proteomes" id="UP000685013">
    <property type="component" value="Chromosome 20"/>
</dbReference>
<dbReference type="InterPro" id="IPR002219">
    <property type="entry name" value="PKC_DAG/PE"/>
</dbReference>